<dbReference type="SUPFAM" id="SSF48726">
    <property type="entry name" value="Immunoglobulin"/>
    <property type="match status" value="3"/>
</dbReference>
<dbReference type="OrthoDB" id="6162722at2759"/>
<gene>
    <name evidence="9" type="primary">LOC111123079</name>
</gene>
<sequence length="632" mass="71270">MTGGKQTYENSAILTFHNLSRTDTGEYTCNVRDYFGWRSNSYIMNVLYDTTKVTIQYRSEYQHLKEGQDYITISCNADCNPECTYQFYKDEQLVDYVDRRFLADRKMSGQYKCSAKNFIMKEPKNSTNFVDINIKYGPEIAFTVMGNRNHITVHAPGTLNLTFSIDSFPPSNVSLCHKTNNLKMISKVTGQHIFTTPITSCLDEGEYTLEAVNEVESDIAFVIVNVTCPPIYISLPNKSDNGFRIGDRVGLNVTFKGNPAAEMTWTFNPWNSNTSQDVPFHGIQNQSKYHTAIVIESLNNEDFGTYKLQLQNIHGNISKDFKIQGPPTTPTDLFVECPDVAVVVWRPGFDGGSEQTFVIEYSSNQSLWHSHRPKLAAAFNEEYLRTFVDDISPNTLYFFRIKAHNAFGEAVSESDVNCTRQNPVKEADSLSKQYGFVGVGAGIFLLVIIIGVLVAVLNLKRKRRRKNTDNHLSQKSDNSQEKDDVSDIVENILYISADEAKEVPEPSGDNVQNQNVASGNDAYAVVNKGDFPGNDALVYTEVKKTKKKQKPAVPEKSSKVKKRLPPNDNQDGLIYLELDLRDTASSSTGKFVIHGAEDRTEYVDIDFTRRVDPSLNRHTRDEKTGDQEESDK</sequence>
<dbReference type="Gene3D" id="2.60.40.10">
    <property type="entry name" value="Immunoglobulins"/>
    <property type="match status" value="4"/>
</dbReference>
<proteinExistence type="predicted"/>
<feature type="region of interest" description="Disordered" evidence="5">
    <location>
        <begin position="464"/>
        <end position="484"/>
    </location>
</feature>
<keyword evidence="1" id="KW-0732">Signal</keyword>
<dbReference type="PANTHER" id="PTHR44337:SF8">
    <property type="entry name" value="IMMUNOGLOBULIN SUBTYPE DOMAIN-CONTAINING PROTEIN"/>
    <property type="match status" value="1"/>
</dbReference>
<keyword evidence="6" id="KW-1133">Transmembrane helix</keyword>
<dbReference type="Pfam" id="PF07679">
    <property type="entry name" value="I-set"/>
    <property type="match status" value="1"/>
</dbReference>
<protein>
    <submittedName>
        <fullName evidence="9">Titin-like</fullName>
    </submittedName>
</protein>
<feature type="compositionally biased region" description="Basic and acidic residues" evidence="5">
    <location>
        <begin position="618"/>
        <end position="632"/>
    </location>
</feature>
<dbReference type="KEGG" id="cvn:111123079"/>
<dbReference type="CDD" id="cd00063">
    <property type="entry name" value="FN3"/>
    <property type="match status" value="1"/>
</dbReference>
<keyword evidence="2" id="KW-1015">Disulfide bond</keyword>
<name>A0A8B8CZ73_CRAVI</name>
<dbReference type="RefSeq" id="XP_022320880.1">
    <property type="nucleotide sequence ID" value="XM_022465172.1"/>
</dbReference>
<feature type="transmembrane region" description="Helical" evidence="6">
    <location>
        <begin position="434"/>
        <end position="457"/>
    </location>
</feature>
<keyword evidence="8" id="KW-1185">Reference proteome</keyword>
<reference evidence="9" key="1">
    <citation type="submission" date="2025-08" db="UniProtKB">
        <authorList>
            <consortium name="RefSeq"/>
        </authorList>
    </citation>
    <scope>IDENTIFICATION</scope>
    <source>
        <tissue evidence="9">Whole sample</tissue>
    </source>
</reference>
<dbReference type="InterPro" id="IPR036116">
    <property type="entry name" value="FN3_sf"/>
</dbReference>
<dbReference type="InterPro" id="IPR003961">
    <property type="entry name" value="FN3_dom"/>
</dbReference>
<accession>A0A8B8CZ73</accession>
<dbReference type="InterPro" id="IPR013098">
    <property type="entry name" value="Ig_I-set"/>
</dbReference>
<keyword evidence="6" id="KW-0812">Transmembrane</keyword>
<dbReference type="PANTHER" id="PTHR44337">
    <property type="entry name" value="CARCINOEMBRYONIC ANTIGEN-RELATED CELL ADHESION MOLECULE 8"/>
    <property type="match status" value="1"/>
</dbReference>
<feature type="compositionally biased region" description="Basic and acidic residues" evidence="5">
    <location>
        <begin position="467"/>
        <end position="484"/>
    </location>
</feature>
<feature type="domain" description="Fibronectin type-III" evidence="7">
    <location>
        <begin position="326"/>
        <end position="427"/>
    </location>
</feature>
<keyword evidence="6" id="KW-0472">Membrane</keyword>
<evidence type="ECO:0000256" key="4">
    <source>
        <dbReference type="ARBA" id="ARBA00023319"/>
    </source>
</evidence>
<dbReference type="InterPro" id="IPR013783">
    <property type="entry name" value="Ig-like_fold"/>
</dbReference>
<dbReference type="PROSITE" id="PS50853">
    <property type="entry name" value="FN3"/>
    <property type="match status" value="1"/>
</dbReference>
<evidence type="ECO:0000259" key="7">
    <source>
        <dbReference type="PROSITE" id="PS50853"/>
    </source>
</evidence>
<evidence type="ECO:0000256" key="5">
    <source>
        <dbReference type="SAM" id="MobiDB-lite"/>
    </source>
</evidence>
<feature type="region of interest" description="Disordered" evidence="5">
    <location>
        <begin position="608"/>
        <end position="632"/>
    </location>
</feature>
<dbReference type="AlphaFoldDB" id="A0A8B8CZ73"/>
<dbReference type="GeneID" id="111123079"/>
<keyword evidence="4" id="KW-0393">Immunoglobulin domain</keyword>
<organism evidence="8 9">
    <name type="scientific">Crassostrea virginica</name>
    <name type="common">Eastern oyster</name>
    <dbReference type="NCBI Taxonomy" id="6565"/>
    <lineage>
        <taxon>Eukaryota</taxon>
        <taxon>Metazoa</taxon>
        <taxon>Spiralia</taxon>
        <taxon>Lophotrochozoa</taxon>
        <taxon>Mollusca</taxon>
        <taxon>Bivalvia</taxon>
        <taxon>Autobranchia</taxon>
        <taxon>Pteriomorphia</taxon>
        <taxon>Ostreida</taxon>
        <taxon>Ostreoidea</taxon>
        <taxon>Ostreidae</taxon>
        <taxon>Crassostrea</taxon>
    </lineage>
</organism>
<evidence type="ECO:0000256" key="6">
    <source>
        <dbReference type="SAM" id="Phobius"/>
    </source>
</evidence>
<evidence type="ECO:0000256" key="1">
    <source>
        <dbReference type="ARBA" id="ARBA00022729"/>
    </source>
</evidence>
<feature type="region of interest" description="Disordered" evidence="5">
    <location>
        <begin position="547"/>
        <end position="568"/>
    </location>
</feature>
<dbReference type="Proteomes" id="UP000694844">
    <property type="component" value="Chromosome 3"/>
</dbReference>
<dbReference type="SMART" id="SM00060">
    <property type="entry name" value="FN3"/>
    <property type="match status" value="1"/>
</dbReference>
<dbReference type="InterPro" id="IPR052598">
    <property type="entry name" value="IgSF_CEA-related"/>
</dbReference>
<dbReference type="SUPFAM" id="SSF49265">
    <property type="entry name" value="Fibronectin type III"/>
    <property type="match status" value="1"/>
</dbReference>
<keyword evidence="3" id="KW-0325">Glycoprotein</keyword>
<evidence type="ECO:0000256" key="2">
    <source>
        <dbReference type="ARBA" id="ARBA00023157"/>
    </source>
</evidence>
<evidence type="ECO:0000313" key="8">
    <source>
        <dbReference type="Proteomes" id="UP000694844"/>
    </source>
</evidence>
<evidence type="ECO:0000256" key="3">
    <source>
        <dbReference type="ARBA" id="ARBA00023180"/>
    </source>
</evidence>
<dbReference type="InterPro" id="IPR036179">
    <property type="entry name" value="Ig-like_dom_sf"/>
</dbReference>
<evidence type="ECO:0000313" key="9">
    <source>
        <dbReference type="RefSeq" id="XP_022320880.1"/>
    </source>
</evidence>